<keyword evidence="3 5" id="KW-0533">Nickel</keyword>
<dbReference type="Pfam" id="PF05194">
    <property type="entry name" value="UreE_C"/>
    <property type="match status" value="1"/>
</dbReference>
<gene>
    <name evidence="5" type="primary">ureE</name>
</gene>
<dbReference type="Pfam" id="PF02814">
    <property type="entry name" value="UreE_N"/>
    <property type="match status" value="1"/>
</dbReference>
<dbReference type="SMART" id="SM00988">
    <property type="entry name" value="UreE_N"/>
    <property type="match status" value="1"/>
</dbReference>
<dbReference type="Gene3D" id="2.60.260.20">
    <property type="entry name" value="Urease metallochaperone UreE, N-terminal domain"/>
    <property type="match status" value="1"/>
</dbReference>
<accession>E0XTM9</accession>
<comment type="subcellular location">
    <subcellularLocation>
        <location evidence="1 5">Cytoplasm</location>
    </subcellularLocation>
</comment>
<evidence type="ECO:0000256" key="6">
    <source>
        <dbReference type="SAM" id="MobiDB-lite"/>
    </source>
</evidence>
<dbReference type="InterPro" id="IPR007864">
    <property type="entry name" value="UreE_C_dom"/>
</dbReference>
<protein>
    <recommendedName>
        <fullName evidence="5">Urease accessory protein UreE</fullName>
    </recommendedName>
</protein>
<dbReference type="AlphaFoldDB" id="E0XTM9"/>
<evidence type="ECO:0000313" key="8">
    <source>
        <dbReference type="EMBL" id="ADI17770.1"/>
    </source>
</evidence>
<dbReference type="GO" id="GO:0006457">
    <property type="term" value="P:protein folding"/>
    <property type="evidence" value="ECO:0007669"/>
    <property type="project" value="InterPro"/>
</dbReference>
<dbReference type="GO" id="GO:0065003">
    <property type="term" value="P:protein-containing complex assembly"/>
    <property type="evidence" value="ECO:0007669"/>
    <property type="project" value="InterPro"/>
</dbReference>
<dbReference type="InterPro" id="IPR004029">
    <property type="entry name" value="UreE_N"/>
</dbReference>
<feature type="compositionally biased region" description="Basic and acidic residues" evidence="6">
    <location>
        <begin position="139"/>
        <end position="153"/>
    </location>
</feature>
<dbReference type="InterPro" id="IPR036118">
    <property type="entry name" value="UreE_N_sf"/>
</dbReference>
<dbReference type="SUPFAM" id="SSF69287">
    <property type="entry name" value="Urease metallochaperone UreE, N-terminal domain"/>
    <property type="match status" value="1"/>
</dbReference>
<dbReference type="HAMAP" id="MF_00822">
    <property type="entry name" value="UreE"/>
    <property type="match status" value="1"/>
</dbReference>
<evidence type="ECO:0000256" key="1">
    <source>
        <dbReference type="ARBA" id="ARBA00004496"/>
    </source>
</evidence>
<evidence type="ECO:0000259" key="7">
    <source>
        <dbReference type="SMART" id="SM00988"/>
    </source>
</evidence>
<feature type="region of interest" description="Disordered" evidence="6">
    <location>
        <begin position="130"/>
        <end position="153"/>
    </location>
</feature>
<evidence type="ECO:0000256" key="5">
    <source>
        <dbReference type="HAMAP-Rule" id="MF_00822"/>
    </source>
</evidence>
<dbReference type="PIRSF" id="PIRSF036402">
    <property type="entry name" value="Ureas_acces_UreE"/>
    <property type="match status" value="1"/>
</dbReference>
<comment type="function">
    <text evidence="5">Involved in urease metallocenter assembly. Binds nickel. Probably functions as a nickel donor during metallocenter assembly.</text>
</comment>
<dbReference type="InterPro" id="IPR012406">
    <property type="entry name" value="UreE"/>
</dbReference>
<evidence type="ECO:0000256" key="3">
    <source>
        <dbReference type="ARBA" id="ARBA00022596"/>
    </source>
</evidence>
<dbReference type="SUPFAM" id="SSF69737">
    <property type="entry name" value="Urease metallochaperone UreE, C-terminal domain"/>
    <property type="match status" value="1"/>
</dbReference>
<dbReference type="GO" id="GO:0019627">
    <property type="term" value="P:urea metabolic process"/>
    <property type="evidence" value="ECO:0007669"/>
    <property type="project" value="InterPro"/>
</dbReference>
<dbReference type="GO" id="GO:0005737">
    <property type="term" value="C:cytoplasm"/>
    <property type="evidence" value="ECO:0007669"/>
    <property type="project" value="UniProtKB-SubCell"/>
</dbReference>
<feature type="domain" description="UreE urease accessory N-terminal" evidence="7">
    <location>
        <begin position="1"/>
        <end position="66"/>
    </location>
</feature>
<dbReference type="EMBL" id="GU474873">
    <property type="protein sequence ID" value="ADI17770.1"/>
    <property type="molecule type" value="Genomic_DNA"/>
</dbReference>
<evidence type="ECO:0000256" key="4">
    <source>
        <dbReference type="ARBA" id="ARBA00023186"/>
    </source>
</evidence>
<dbReference type="GO" id="GO:0051082">
    <property type="term" value="F:unfolded protein binding"/>
    <property type="evidence" value="ECO:0007669"/>
    <property type="project" value="UniProtKB-UniRule"/>
</dbReference>
<name>E0XTM9_9BACT</name>
<dbReference type="Gene3D" id="3.30.70.790">
    <property type="entry name" value="UreE, C-terminal domain"/>
    <property type="match status" value="1"/>
</dbReference>
<sequence>MHIVHQITNHIDTRLVNSFITLDYEGRCLRRKRLETDDGEPFFVELPETKFVSDTDGFVLNDGRIIGIRSKQERLAKITHPELPLIAWHIGNRHAPCQIESDFLLIQEDHVLEEMLKNLGATVENIEAPFSPEGGAYSHRQEHSQESSSKHQT</sequence>
<keyword evidence="2 5" id="KW-0963">Cytoplasm</keyword>
<keyword evidence="4 5" id="KW-0143">Chaperone</keyword>
<comment type="similarity">
    <text evidence="5">Belongs to the UreE family.</text>
</comment>
<organism evidence="8">
    <name type="scientific">uncultured nuHF1 cluster bacterium HF0130_31E21</name>
    <dbReference type="NCBI Taxonomy" id="710728"/>
    <lineage>
        <taxon>Bacteria</taxon>
        <taxon>environmental samples</taxon>
    </lineage>
</organism>
<reference evidence="8" key="1">
    <citation type="journal article" date="2011" name="Environ. Microbiol.">
        <title>Time-series analyses of Monterey Bay coastal microbial picoplankton using a 'genome proxy' microarray.</title>
        <authorList>
            <person name="Rich V.I."/>
            <person name="Pham V.D."/>
            <person name="Eppley J."/>
            <person name="Shi Y."/>
            <person name="DeLong E.F."/>
        </authorList>
    </citation>
    <scope>NUCLEOTIDE SEQUENCE</scope>
</reference>
<proteinExistence type="inferred from homology"/>
<dbReference type="GO" id="GO:0016151">
    <property type="term" value="F:nickel cation binding"/>
    <property type="evidence" value="ECO:0007669"/>
    <property type="project" value="UniProtKB-UniRule"/>
</dbReference>
<evidence type="ECO:0000256" key="2">
    <source>
        <dbReference type="ARBA" id="ARBA00022490"/>
    </source>
</evidence>